<comment type="cofactor">
    <cofactor evidence="2">
        <name>Fe cation</name>
        <dbReference type="ChEBI" id="CHEBI:24875"/>
    </cofactor>
</comment>
<dbReference type="SUPFAM" id="SSF63411">
    <property type="entry name" value="LuxS/MPP-like metallohydrolase"/>
    <property type="match status" value="1"/>
</dbReference>
<proteinExistence type="inferred from homology"/>
<dbReference type="InterPro" id="IPR011249">
    <property type="entry name" value="Metalloenz_LuxS/M16"/>
</dbReference>
<evidence type="ECO:0000256" key="13">
    <source>
        <dbReference type="ARBA" id="ARBA00030600"/>
    </source>
</evidence>
<evidence type="ECO:0000256" key="9">
    <source>
        <dbReference type="ARBA" id="ARBA00022929"/>
    </source>
</evidence>
<dbReference type="PANTHER" id="PTHR35799:SF1">
    <property type="entry name" value="S-RIBOSYLHOMOCYSTEINE LYASE"/>
    <property type="match status" value="1"/>
</dbReference>
<evidence type="ECO:0000256" key="10">
    <source>
        <dbReference type="ARBA" id="ARBA00023004"/>
    </source>
</evidence>
<organism evidence="15 16">
    <name type="scientific">Massilimicrobiota timonensis</name>
    <dbReference type="NCBI Taxonomy" id="1776392"/>
    <lineage>
        <taxon>Bacteria</taxon>
        <taxon>Bacillati</taxon>
        <taxon>Bacillota</taxon>
        <taxon>Erysipelotrichia</taxon>
        <taxon>Erysipelotrichales</taxon>
        <taxon>Erysipelotrichaceae</taxon>
        <taxon>Massilimicrobiota</taxon>
    </lineage>
</organism>
<dbReference type="PRINTS" id="PR01487">
    <property type="entry name" value="LUXSPROTEIN"/>
</dbReference>
<dbReference type="GO" id="GO:0043768">
    <property type="term" value="F:S-ribosylhomocysteine lyase activity"/>
    <property type="evidence" value="ECO:0007669"/>
    <property type="project" value="UniProtKB-EC"/>
</dbReference>
<accession>A0ABT7UIR7</accession>
<name>A0ABT7UIR7_9FIRM</name>
<evidence type="ECO:0000256" key="2">
    <source>
        <dbReference type="ARBA" id="ARBA00001962"/>
    </source>
</evidence>
<keyword evidence="11 15" id="KW-0456">Lyase</keyword>
<dbReference type="InterPro" id="IPR003815">
    <property type="entry name" value="S-ribosylhomocysteinase"/>
</dbReference>
<evidence type="ECO:0000256" key="3">
    <source>
        <dbReference type="ARBA" id="ARBA00007311"/>
    </source>
</evidence>
<dbReference type="NCBIfam" id="NF002604">
    <property type="entry name" value="PRK02260.1-4"/>
    <property type="match status" value="1"/>
</dbReference>
<reference evidence="16" key="1">
    <citation type="submission" date="2023-06" db="EMBL/GenBank/DDBJ databases">
        <title>Identification and characterization of horizontal gene transfer across gut microbiota members of farm animals based on homology search.</title>
        <authorList>
            <person name="Zeman M."/>
            <person name="Kubasova T."/>
            <person name="Jahodarova E."/>
            <person name="Nykrynova M."/>
            <person name="Rychlik I."/>
        </authorList>
    </citation>
    <scope>NUCLEOTIDE SEQUENCE [LARGE SCALE GENOMIC DNA]</scope>
    <source>
        <strain evidence="16">ET341</strain>
    </source>
</reference>
<evidence type="ECO:0000313" key="16">
    <source>
        <dbReference type="Proteomes" id="UP001529275"/>
    </source>
</evidence>
<comment type="similarity">
    <text evidence="3">Belongs to the LuxS family.</text>
</comment>
<evidence type="ECO:0000256" key="12">
    <source>
        <dbReference type="ARBA" id="ARBA00024654"/>
    </source>
</evidence>
<dbReference type="Gene3D" id="3.30.1360.80">
    <property type="entry name" value="S-ribosylhomocysteinase (LuxS)"/>
    <property type="match status" value="1"/>
</dbReference>
<gene>
    <name evidence="15" type="ORF">QUV98_03535</name>
</gene>
<evidence type="ECO:0000256" key="1">
    <source>
        <dbReference type="ARBA" id="ARBA00000297"/>
    </source>
</evidence>
<comment type="subunit">
    <text evidence="4">Homodimer.</text>
</comment>
<evidence type="ECO:0000256" key="7">
    <source>
        <dbReference type="ARBA" id="ARBA00022654"/>
    </source>
</evidence>
<keyword evidence="16" id="KW-1185">Reference proteome</keyword>
<dbReference type="EC" id="4.4.1.21" evidence="5"/>
<comment type="caution">
    <text evidence="15">The sequence shown here is derived from an EMBL/GenBank/DDBJ whole genome shotgun (WGS) entry which is preliminary data.</text>
</comment>
<dbReference type="InterPro" id="IPR037005">
    <property type="entry name" value="LuxS_sf"/>
</dbReference>
<evidence type="ECO:0000256" key="4">
    <source>
        <dbReference type="ARBA" id="ARBA00011738"/>
    </source>
</evidence>
<comment type="catalytic activity">
    <reaction evidence="1">
        <text>S-(5-deoxy-D-ribos-5-yl)-L-homocysteine = (S)-4,5-dihydroxypentane-2,3-dione + L-homocysteine</text>
        <dbReference type="Rhea" id="RHEA:17753"/>
        <dbReference type="ChEBI" id="CHEBI:29484"/>
        <dbReference type="ChEBI" id="CHEBI:58195"/>
        <dbReference type="ChEBI" id="CHEBI:58199"/>
        <dbReference type="EC" id="4.4.1.21"/>
    </reaction>
</comment>
<evidence type="ECO:0000256" key="11">
    <source>
        <dbReference type="ARBA" id="ARBA00023239"/>
    </source>
</evidence>
<evidence type="ECO:0000256" key="5">
    <source>
        <dbReference type="ARBA" id="ARBA00012240"/>
    </source>
</evidence>
<dbReference type="Pfam" id="PF02664">
    <property type="entry name" value="LuxS"/>
    <property type="match status" value="1"/>
</dbReference>
<keyword evidence="8" id="KW-0479">Metal-binding</keyword>
<keyword evidence="10" id="KW-0408">Iron</keyword>
<dbReference type="EMBL" id="JAUDCK010000008">
    <property type="protein sequence ID" value="MDM8195390.1"/>
    <property type="molecule type" value="Genomic_DNA"/>
</dbReference>
<dbReference type="Proteomes" id="UP001529275">
    <property type="component" value="Unassembled WGS sequence"/>
</dbReference>
<comment type="function">
    <text evidence="12">Involved in the synthesis of autoinducer 2 (AI-2) which is secreted by bacteria and is used to communicate both the cell density and the metabolic potential of the environment. The regulation of gene expression in response to changes in cell density is called quorum sensing. Catalyzes the transformation of S-ribosylhomocysteine (RHC) to homocysteine (HC) and 4,5-dihydroxy-2,3-pentadione (DPD).</text>
</comment>
<dbReference type="RefSeq" id="WP_289527347.1">
    <property type="nucleotide sequence ID" value="NZ_JAUDCK010000008.1"/>
</dbReference>
<keyword evidence="7" id="KW-0673">Quorum sensing</keyword>
<evidence type="ECO:0000313" key="15">
    <source>
        <dbReference type="EMBL" id="MDM8195390.1"/>
    </source>
</evidence>
<sequence>MKRITSFSVDHTQLKKGIYISRTDDHLTTYDIRMCEPNVDEPLDPKAAHTIEHIGATLLRNGIYKDKIIYFGPMGCMTGFYLITKDLDFETVKTLVKTTFEQIASWDQDIPGAKKEECGNYTYMDLTKAKQAALFFINSSWEHEYHYL</sequence>
<evidence type="ECO:0000256" key="6">
    <source>
        <dbReference type="ARBA" id="ARBA00015130"/>
    </source>
</evidence>
<protein>
    <recommendedName>
        <fullName evidence="6">S-ribosylhomocysteine lyase</fullName>
        <ecNumber evidence="5">4.4.1.21</ecNumber>
    </recommendedName>
    <alternativeName>
        <fullName evidence="13">AI-2 synthesis protein</fullName>
    </alternativeName>
    <alternativeName>
        <fullName evidence="14">Autoinducer-2 production protein LuxS</fullName>
    </alternativeName>
</protein>
<dbReference type="PANTHER" id="PTHR35799">
    <property type="entry name" value="S-RIBOSYLHOMOCYSTEINE LYASE"/>
    <property type="match status" value="1"/>
</dbReference>
<evidence type="ECO:0000256" key="8">
    <source>
        <dbReference type="ARBA" id="ARBA00022723"/>
    </source>
</evidence>
<keyword evidence="9" id="KW-0071">Autoinducer synthesis</keyword>
<evidence type="ECO:0000256" key="14">
    <source>
        <dbReference type="ARBA" id="ARBA00031777"/>
    </source>
</evidence>